<dbReference type="InterPro" id="IPR014985">
    <property type="entry name" value="WbqC"/>
</dbReference>
<evidence type="ECO:0000313" key="1">
    <source>
        <dbReference type="EMBL" id="VAX28336.1"/>
    </source>
</evidence>
<evidence type="ECO:0008006" key="2">
    <source>
        <dbReference type="Google" id="ProtNLM"/>
    </source>
</evidence>
<protein>
    <recommendedName>
        <fullName evidence="2">WbqC-like protein family protein</fullName>
    </recommendedName>
</protein>
<gene>
    <name evidence="1" type="ORF">MNBD_NITROSPINAE05-411</name>
</gene>
<name>A0A3B1CCW4_9ZZZZ</name>
<dbReference type="EMBL" id="UOGG01000058">
    <property type="protein sequence ID" value="VAX28336.1"/>
    <property type="molecule type" value="Genomic_DNA"/>
</dbReference>
<accession>A0A3B1CCW4</accession>
<reference evidence="1" key="1">
    <citation type="submission" date="2018-06" db="EMBL/GenBank/DDBJ databases">
        <authorList>
            <person name="Zhirakovskaya E."/>
        </authorList>
    </citation>
    <scope>NUCLEOTIDE SEQUENCE</scope>
</reference>
<dbReference type="AlphaFoldDB" id="A0A3B1CCW4"/>
<proteinExistence type="predicted"/>
<sequence length="241" mass="28224">MRLSILQPSYLPWLGFFDQMHRADTFVFLDDVQFTRRDWRNRNKIRTPNGWSWLTVPVVQKSRFTQLLKDTRIDNSLPWRRKHSAAMRSHYARAPYFDLYFPALDAVYNKHWDFLLDLCFETLRILQQALGIQVSLFKASEIGIRSLKKEKILALCQTLKASHYLSGDAGEDYLCQKEFDPLGVVLEMQNYRHPSYHQRYPDFVPYLSVVDLLFNEGEHSLDILSGAKKESAIGTSKKTEV</sequence>
<dbReference type="Pfam" id="PF08889">
    <property type="entry name" value="WbqC"/>
    <property type="match status" value="1"/>
</dbReference>
<organism evidence="1">
    <name type="scientific">hydrothermal vent metagenome</name>
    <dbReference type="NCBI Taxonomy" id="652676"/>
    <lineage>
        <taxon>unclassified sequences</taxon>
        <taxon>metagenomes</taxon>
        <taxon>ecological metagenomes</taxon>
    </lineage>
</organism>